<dbReference type="RefSeq" id="WP_056985841.1">
    <property type="nucleotide sequence ID" value="NZ_JQBQ01000057.1"/>
</dbReference>
<proteinExistence type="predicted"/>
<dbReference type="NCBIfam" id="TIGR03713">
    <property type="entry name" value="acc_sec_asp1"/>
    <property type="match status" value="1"/>
</dbReference>
<dbReference type="Pfam" id="PF16993">
    <property type="entry name" value="Asp1"/>
    <property type="match status" value="1"/>
</dbReference>
<comment type="caution">
    <text evidence="1">The sequence shown here is derived from an EMBL/GenBank/DDBJ whole genome shotgun (WGS) entry which is preliminary data.</text>
</comment>
<evidence type="ECO:0000313" key="1">
    <source>
        <dbReference type="EMBL" id="KRN87063.1"/>
    </source>
</evidence>
<dbReference type="GO" id="GO:0015031">
    <property type="term" value="P:protein transport"/>
    <property type="evidence" value="ECO:0007669"/>
    <property type="project" value="InterPro"/>
</dbReference>
<evidence type="ECO:0000313" key="2">
    <source>
        <dbReference type="Proteomes" id="UP000051529"/>
    </source>
</evidence>
<protein>
    <submittedName>
        <fullName evidence="1">Accessory sec system protein asp1</fullName>
    </submittedName>
</protein>
<gene>
    <name evidence="1" type="ORF">IV44_GL001550</name>
</gene>
<dbReference type="EMBL" id="JQBQ01000057">
    <property type="protein sequence ID" value="KRN87063.1"/>
    <property type="molecule type" value="Genomic_DNA"/>
</dbReference>
<accession>A0A0R2KK28</accession>
<sequence>MEYFVPAWHGQLIDWAFNVPRIEIYDEISNMRLLRKGDRKVGLVLTDYQPQYLTKLNQIAFYPDELFSVFDYLQDVNTHESQTVDYLDLNWPQNIRFDFTPFKIMASVNNQLYANIIFDFNGKILNVEYFDENGQITKKLIFDTRGFISSVIIGDEEIYYDPMGHWRFKHNIKTDAVKINPIFHFTNKQEYAHLNELVTEVMENQFLNKVTDDDHLIVTLDDQATVNLDVYKSYRTIFALNQYYPYKGDLSKIDDHYLIVDNREIALKIDPSVSYIVIPTFQAEFKLGHSQQLRKQIVGVFIEHTDYEDLKQIVFNLYPHLLNHATREEISFLYYDNKKENEINQVLAELKKAHPNEFELNRPQKDEVENQFEDENKLPNLIIKSQRLSSIADAIKILDKIRLLISWNSNDPFIQTAAVSVGIPQLQNFETLQLINHKNGLICKDMSELAAGTNYYLDDLGNWNQALMFNVQLMNAYSAESMLKKWQTVLSDKKVL</sequence>
<reference evidence="1 2" key="1">
    <citation type="journal article" date="2015" name="Genome Announc.">
        <title>Expanding the biotechnology potential of lactobacilli through comparative genomics of 213 strains and associated genera.</title>
        <authorList>
            <person name="Sun Z."/>
            <person name="Harris H.M."/>
            <person name="McCann A."/>
            <person name="Guo C."/>
            <person name="Argimon S."/>
            <person name="Zhang W."/>
            <person name="Yang X."/>
            <person name="Jeffery I.B."/>
            <person name="Cooney J.C."/>
            <person name="Kagawa T.F."/>
            <person name="Liu W."/>
            <person name="Song Y."/>
            <person name="Salvetti E."/>
            <person name="Wrobel A."/>
            <person name="Rasinkangas P."/>
            <person name="Parkhill J."/>
            <person name="Rea M.C."/>
            <person name="O'Sullivan O."/>
            <person name="Ritari J."/>
            <person name="Douillard F.P."/>
            <person name="Paul Ross R."/>
            <person name="Yang R."/>
            <person name="Briner A.E."/>
            <person name="Felis G.E."/>
            <person name="de Vos W.M."/>
            <person name="Barrangou R."/>
            <person name="Klaenhammer T.R."/>
            <person name="Caufield P.W."/>
            <person name="Cui Y."/>
            <person name="Zhang H."/>
            <person name="O'Toole P.W."/>
        </authorList>
    </citation>
    <scope>NUCLEOTIDE SEQUENCE [LARGE SCALE GENOMIC DNA]</scope>
    <source>
        <strain evidence="1 2">DSM 16698</strain>
    </source>
</reference>
<dbReference type="Proteomes" id="UP000051529">
    <property type="component" value="Unassembled WGS sequence"/>
</dbReference>
<dbReference type="PATRIC" id="fig|695563.3.peg.1620"/>
<name>A0A0R2KK28_LACAM</name>
<organism evidence="1 2">
    <name type="scientific">Lactobacillus amylovorus subsp. animalium DSM 16698</name>
    <dbReference type="NCBI Taxonomy" id="695563"/>
    <lineage>
        <taxon>Bacteria</taxon>
        <taxon>Bacillati</taxon>
        <taxon>Bacillota</taxon>
        <taxon>Bacilli</taxon>
        <taxon>Lactobacillales</taxon>
        <taxon>Lactobacillaceae</taxon>
        <taxon>Lactobacillus</taxon>
        <taxon>Lactobacillus amylovorus subsp. animalium</taxon>
    </lineage>
</organism>
<dbReference type="InterPro" id="IPR022372">
    <property type="entry name" value="Accessory_SS_Asp1"/>
</dbReference>
<dbReference type="AlphaFoldDB" id="A0A0R2KK28"/>